<proteinExistence type="predicted"/>
<reference evidence="2" key="1">
    <citation type="journal article" date="2022" name="Int. J. Mol. Sci.">
        <title>Draft Genome of Tanacetum Coccineum: Genomic Comparison of Closely Related Tanacetum-Family Plants.</title>
        <authorList>
            <person name="Yamashiro T."/>
            <person name="Shiraishi A."/>
            <person name="Nakayama K."/>
            <person name="Satake H."/>
        </authorList>
    </citation>
    <scope>NUCLEOTIDE SEQUENCE</scope>
</reference>
<keyword evidence="3" id="KW-1185">Reference proteome</keyword>
<protein>
    <submittedName>
        <fullName evidence="2">Uncharacterized protein</fullName>
    </submittedName>
</protein>
<dbReference type="EMBL" id="BQNB010008779">
    <property type="protein sequence ID" value="GJS54192.1"/>
    <property type="molecule type" value="Genomic_DNA"/>
</dbReference>
<reference evidence="2" key="2">
    <citation type="submission" date="2022-01" db="EMBL/GenBank/DDBJ databases">
        <authorList>
            <person name="Yamashiro T."/>
            <person name="Shiraishi A."/>
            <person name="Satake H."/>
            <person name="Nakayama K."/>
        </authorList>
    </citation>
    <scope>NUCLEOTIDE SEQUENCE</scope>
</reference>
<sequence>MGSSGEGGIGNGDDTSNGGDGICGSGDEYDVSGDDGGVDMWYDMRVVGQSRSELGAPPPPHPSLLVIDTLLTNETTIDRVKIDNPNITMEEYIRLEEEKAHRHSKVYNWETTTYGKIWDNEDVHDLRSVEIEFPAISFNDTLTSKETLLCEPMELLLHLAAQDFPIIKPGIIYSLVNEDKKNNTFSLLIIPREVILNGKQSAEENDQQTQAKIHKMWLLCPPTALTATATAAQMKQITLLIEHIEIVKDDEVAIDDIPLSTKPLVIVEYQIDKDGRIGYFKLIRAGGSSKRYSSMIMMLQNIDREV</sequence>
<comment type="caution">
    <text evidence="2">The sequence shown here is derived from an EMBL/GenBank/DDBJ whole genome shotgun (WGS) entry which is preliminary data.</text>
</comment>
<gene>
    <name evidence="2" type="ORF">Tco_0627554</name>
</gene>
<evidence type="ECO:0000313" key="2">
    <source>
        <dbReference type="EMBL" id="GJS54192.1"/>
    </source>
</evidence>
<evidence type="ECO:0000256" key="1">
    <source>
        <dbReference type="SAM" id="MobiDB-lite"/>
    </source>
</evidence>
<feature type="region of interest" description="Disordered" evidence="1">
    <location>
        <begin position="1"/>
        <end position="30"/>
    </location>
</feature>
<dbReference type="Proteomes" id="UP001151760">
    <property type="component" value="Unassembled WGS sequence"/>
</dbReference>
<feature type="compositionally biased region" description="Gly residues" evidence="1">
    <location>
        <begin position="1"/>
        <end position="11"/>
    </location>
</feature>
<organism evidence="2 3">
    <name type="scientific">Tanacetum coccineum</name>
    <dbReference type="NCBI Taxonomy" id="301880"/>
    <lineage>
        <taxon>Eukaryota</taxon>
        <taxon>Viridiplantae</taxon>
        <taxon>Streptophyta</taxon>
        <taxon>Embryophyta</taxon>
        <taxon>Tracheophyta</taxon>
        <taxon>Spermatophyta</taxon>
        <taxon>Magnoliopsida</taxon>
        <taxon>eudicotyledons</taxon>
        <taxon>Gunneridae</taxon>
        <taxon>Pentapetalae</taxon>
        <taxon>asterids</taxon>
        <taxon>campanulids</taxon>
        <taxon>Asterales</taxon>
        <taxon>Asteraceae</taxon>
        <taxon>Asteroideae</taxon>
        <taxon>Anthemideae</taxon>
        <taxon>Anthemidinae</taxon>
        <taxon>Tanacetum</taxon>
    </lineage>
</organism>
<evidence type="ECO:0000313" key="3">
    <source>
        <dbReference type="Proteomes" id="UP001151760"/>
    </source>
</evidence>
<accession>A0ABQ4WMW1</accession>
<name>A0ABQ4WMW1_9ASTR</name>